<dbReference type="Proteomes" id="UP000054538">
    <property type="component" value="Unassembled WGS sequence"/>
</dbReference>
<dbReference type="EMBL" id="KN830127">
    <property type="protein sequence ID" value="KIK73076.1"/>
    <property type="molecule type" value="Genomic_DNA"/>
</dbReference>
<dbReference type="OrthoDB" id="10629399at2759"/>
<name>A0A0D0CQJ1_9AGAM</name>
<keyword evidence="3" id="KW-1185">Reference proteome</keyword>
<reference evidence="2 3" key="1">
    <citation type="submission" date="2014-04" db="EMBL/GenBank/DDBJ databases">
        <authorList>
            <consortium name="DOE Joint Genome Institute"/>
            <person name="Kuo A."/>
            <person name="Kohler A."/>
            <person name="Jargeat P."/>
            <person name="Nagy L.G."/>
            <person name="Floudas D."/>
            <person name="Copeland A."/>
            <person name="Barry K.W."/>
            <person name="Cichocki N."/>
            <person name="Veneault-Fourrey C."/>
            <person name="LaButti K."/>
            <person name="Lindquist E.A."/>
            <person name="Lipzen A."/>
            <person name="Lundell T."/>
            <person name="Morin E."/>
            <person name="Murat C."/>
            <person name="Sun H."/>
            <person name="Tunlid A."/>
            <person name="Henrissat B."/>
            <person name="Grigoriev I.V."/>
            <person name="Hibbett D.S."/>
            <person name="Martin F."/>
            <person name="Nordberg H.P."/>
            <person name="Cantor M.N."/>
            <person name="Hua S.X."/>
        </authorList>
    </citation>
    <scope>NUCLEOTIDE SEQUENCE [LARGE SCALE GENOMIC DNA]</scope>
    <source>
        <strain evidence="2 3">Ve08.2h10</strain>
    </source>
</reference>
<organism evidence="2 3">
    <name type="scientific">Paxillus rubicundulus Ve08.2h10</name>
    <dbReference type="NCBI Taxonomy" id="930991"/>
    <lineage>
        <taxon>Eukaryota</taxon>
        <taxon>Fungi</taxon>
        <taxon>Dikarya</taxon>
        <taxon>Basidiomycota</taxon>
        <taxon>Agaricomycotina</taxon>
        <taxon>Agaricomycetes</taxon>
        <taxon>Agaricomycetidae</taxon>
        <taxon>Boletales</taxon>
        <taxon>Paxilineae</taxon>
        <taxon>Paxillaceae</taxon>
        <taxon>Paxillus</taxon>
    </lineage>
</organism>
<feature type="compositionally biased region" description="Polar residues" evidence="1">
    <location>
        <begin position="1"/>
        <end position="22"/>
    </location>
</feature>
<proteinExistence type="predicted"/>
<reference evidence="3" key="2">
    <citation type="submission" date="2015-01" db="EMBL/GenBank/DDBJ databases">
        <title>Evolutionary Origins and Diversification of the Mycorrhizal Mutualists.</title>
        <authorList>
            <consortium name="DOE Joint Genome Institute"/>
            <consortium name="Mycorrhizal Genomics Consortium"/>
            <person name="Kohler A."/>
            <person name="Kuo A."/>
            <person name="Nagy L.G."/>
            <person name="Floudas D."/>
            <person name="Copeland A."/>
            <person name="Barry K.W."/>
            <person name="Cichocki N."/>
            <person name="Veneault-Fourrey C."/>
            <person name="LaButti K."/>
            <person name="Lindquist E.A."/>
            <person name="Lipzen A."/>
            <person name="Lundell T."/>
            <person name="Morin E."/>
            <person name="Murat C."/>
            <person name="Riley R."/>
            <person name="Ohm R."/>
            <person name="Sun H."/>
            <person name="Tunlid A."/>
            <person name="Henrissat B."/>
            <person name="Grigoriev I.V."/>
            <person name="Hibbett D.S."/>
            <person name="Martin F."/>
        </authorList>
    </citation>
    <scope>NUCLEOTIDE SEQUENCE [LARGE SCALE GENOMIC DNA]</scope>
    <source>
        <strain evidence="3">Ve08.2h10</strain>
    </source>
</reference>
<dbReference type="AlphaFoldDB" id="A0A0D0CQJ1"/>
<dbReference type="HOGENOM" id="CLU_1215135_0_0_1"/>
<protein>
    <submittedName>
        <fullName evidence="2">Uncharacterized protein</fullName>
    </submittedName>
</protein>
<evidence type="ECO:0000313" key="2">
    <source>
        <dbReference type="EMBL" id="KIK73076.1"/>
    </source>
</evidence>
<accession>A0A0D0CQJ1</accession>
<sequence length="228" mass="25503">MNNNASPELWSHQSPKQTSSNDSMHKVSVNGQKCAAASHNSVININMDLDHADDEGDNNNKGAFEKIVNCPSLILIVISILAKWLCHSEVTTDEDNKSPANQCIHWQPSTTGSSLESEWDTSRAGTFFSWALVATPAPTTPCDVIDNDGFFNDIHIQSIDDEPKKQCKDRTHDFMAFFGASCSTKGPDRKICHVFNCNLCQYVIKFLVFHYLTPSQQEEHILWACHQC</sequence>
<feature type="region of interest" description="Disordered" evidence="1">
    <location>
        <begin position="1"/>
        <end position="29"/>
    </location>
</feature>
<evidence type="ECO:0000256" key="1">
    <source>
        <dbReference type="SAM" id="MobiDB-lite"/>
    </source>
</evidence>
<dbReference type="InParanoid" id="A0A0D0CQJ1"/>
<gene>
    <name evidence="2" type="ORF">PAXRUDRAFT_179316</name>
</gene>
<evidence type="ECO:0000313" key="3">
    <source>
        <dbReference type="Proteomes" id="UP000054538"/>
    </source>
</evidence>